<feature type="non-terminal residue" evidence="1">
    <location>
        <position position="33"/>
    </location>
</feature>
<protein>
    <submittedName>
        <fullName evidence="1">Uncharacterized protein</fullName>
    </submittedName>
</protein>
<evidence type="ECO:0000313" key="1">
    <source>
        <dbReference type="EMBL" id="PNX67632.1"/>
    </source>
</evidence>
<proteinExistence type="predicted"/>
<dbReference type="EMBL" id="ASHM01213234">
    <property type="protein sequence ID" value="PNX67632.1"/>
    <property type="molecule type" value="Genomic_DNA"/>
</dbReference>
<dbReference type="AlphaFoldDB" id="A0A2K3KN11"/>
<sequence length="33" mass="3846">MQDGHFFQQLTPLLDTADFQVLEHLISLFQLLS</sequence>
<reference evidence="1 2" key="1">
    <citation type="journal article" date="2014" name="Am. J. Bot.">
        <title>Genome assembly and annotation for red clover (Trifolium pratense; Fabaceae).</title>
        <authorList>
            <person name="Istvanek J."/>
            <person name="Jaros M."/>
            <person name="Krenek A."/>
            <person name="Repkova J."/>
        </authorList>
    </citation>
    <scope>NUCLEOTIDE SEQUENCE [LARGE SCALE GENOMIC DNA]</scope>
    <source>
        <strain evidence="2">cv. Tatra</strain>
        <tissue evidence="1">Young leaves</tissue>
    </source>
</reference>
<organism evidence="1 2">
    <name type="scientific">Trifolium pratense</name>
    <name type="common">Red clover</name>
    <dbReference type="NCBI Taxonomy" id="57577"/>
    <lineage>
        <taxon>Eukaryota</taxon>
        <taxon>Viridiplantae</taxon>
        <taxon>Streptophyta</taxon>
        <taxon>Embryophyta</taxon>
        <taxon>Tracheophyta</taxon>
        <taxon>Spermatophyta</taxon>
        <taxon>Magnoliopsida</taxon>
        <taxon>eudicotyledons</taxon>
        <taxon>Gunneridae</taxon>
        <taxon>Pentapetalae</taxon>
        <taxon>rosids</taxon>
        <taxon>fabids</taxon>
        <taxon>Fabales</taxon>
        <taxon>Fabaceae</taxon>
        <taxon>Papilionoideae</taxon>
        <taxon>50 kb inversion clade</taxon>
        <taxon>NPAAA clade</taxon>
        <taxon>Hologalegina</taxon>
        <taxon>IRL clade</taxon>
        <taxon>Trifolieae</taxon>
        <taxon>Trifolium</taxon>
    </lineage>
</organism>
<gene>
    <name evidence="1" type="ORF">L195_g063609</name>
</gene>
<comment type="caution">
    <text evidence="1">The sequence shown here is derived from an EMBL/GenBank/DDBJ whole genome shotgun (WGS) entry which is preliminary data.</text>
</comment>
<evidence type="ECO:0000313" key="2">
    <source>
        <dbReference type="Proteomes" id="UP000236291"/>
    </source>
</evidence>
<name>A0A2K3KN11_TRIPR</name>
<reference evidence="1 2" key="2">
    <citation type="journal article" date="2017" name="Front. Plant Sci.">
        <title>Gene Classification and Mining of Molecular Markers Useful in Red Clover (Trifolium pratense) Breeding.</title>
        <authorList>
            <person name="Istvanek J."/>
            <person name="Dluhosova J."/>
            <person name="Dluhos P."/>
            <person name="Patkova L."/>
            <person name="Nedelnik J."/>
            <person name="Repkova J."/>
        </authorList>
    </citation>
    <scope>NUCLEOTIDE SEQUENCE [LARGE SCALE GENOMIC DNA]</scope>
    <source>
        <strain evidence="2">cv. Tatra</strain>
        <tissue evidence="1">Young leaves</tissue>
    </source>
</reference>
<dbReference type="Proteomes" id="UP000236291">
    <property type="component" value="Unassembled WGS sequence"/>
</dbReference>
<accession>A0A2K3KN11</accession>